<dbReference type="InterPro" id="IPR036249">
    <property type="entry name" value="Thioredoxin-like_sf"/>
</dbReference>
<dbReference type="Pfam" id="PF05988">
    <property type="entry name" value="DUF899"/>
    <property type="match status" value="1"/>
</dbReference>
<reference evidence="2" key="1">
    <citation type="journal article" date="2017" name="Proc. Natl. Acad. Sci. U.S.A.">
        <title>Simulation of Deepwater Horizon oil plume reveals substrate specialization within a complex community of hydrocarbon-degraders.</title>
        <authorList>
            <person name="Hu P."/>
            <person name="Dubinsky E.A."/>
            <person name="Probst A.J."/>
            <person name="Wang J."/>
            <person name="Sieber C.M.K."/>
            <person name="Tom L.M."/>
            <person name="Gardinali P."/>
            <person name="Banfield J.F."/>
            <person name="Atlas R.M."/>
            <person name="Andersen G.L."/>
        </authorList>
    </citation>
    <scope>NUCLEOTIDE SEQUENCE [LARGE SCALE GENOMIC DNA]</scope>
</reference>
<name>A0A1Y5F845_9BACT</name>
<dbReference type="AlphaFoldDB" id="A0A1Y5F845"/>
<dbReference type="InterPro" id="IPR010296">
    <property type="entry name" value="DUF899_thioredox"/>
</dbReference>
<dbReference type="SUPFAM" id="SSF52833">
    <property type="entry name" value="Thioredoxin-like"/>
    <property type="match status" value="1"/>
</dbReference>
<sequence length="199" mass="22695">MNVGEPRNPVEKEICILENQILELKSKIIELAHNLPEEEITNYKLLSLDGNKKSLLELFGDKDEMILIHNMGPYCPYCTLWADGFTGHTAYLESRCALVLETDFSVNELNDFKSKRNWNFKTLSSHGTTLKKDMGYKDDKGDNHPGFSTLFKKDGKVYRHATAPFGPGDEYCAVWPMFSRLKNGINGWQPSYNKSTCCK</sequence>
<comment type="caution">
    <text evidence="1">The sequence shown here is derived from an EMBL/GenBank/DDBJ whole genome shotgun (WGS) entry which is preliminary data.</text>
</comment>
<organism evidence="1 2">
    <name type="scientific">Halobacteriovorax marinus</name>
    <dbReference type="NCBI Taxonomy" id="97084"/>
    <lineage>
        <taxon>Bacteria</taxon>
        <taxon>Pseudomonadati</taxon>
        <taxon>Bdellovibrionota</taxon>
        <taxon>Bacteriovoracia</taxon>
        <taxon>Bacteriovoracales</taxon>
        <taxon>Halobacteriovoraceae</taxon>
        <taxon>Halobacteriovorax</taxon>
    </lineage>
</organism>
<dbReference type="EMBL" id="MAAO01000008">
    <property type="protein sequence ID" value="OUR95361.1"/>
    <property type="molecule type" value="Genomic_DNA"/>
</dbReference>
<evidence type="ECO:0000313" key="1">
    <source>
        <dbReference type="EMBL" id="OUR95361.1"/>
    </source>
</evidence>
<dbReference type="Gene3D" id="3.40.30.10">
    <property type="entry name" value="Glutaredoxin"/>
    <property type="match status" value="1"/>
</dbReference>
<proteinExistence type="predicted"/>
<protein>
    <recommendedName>
        <fullName evidence="3">Thioredoxin domain-containing protein</fullName>
    </recommendedName>
</protein>
<accession>A0A1Y5F845</accession>
<dbReference type="Proteomes" id="UP000196531">
    <property type="component" value="Unassembled WGS sequence"/>
</dbReference>
<evidence type="ECO:0000313" key="2">
    <source>
        <dbReference type="Proteomes" id="UP000196531"/>
    </source>
</evidence>
<evidence type="ECO:0008006" key="3">
    <source>
        <dbReference type="Google" id="ProtNLM"/>
    </source>
</evidence>
<gene>
    <name evidence="1" type="ORF">A9Q84_16120</name>
</gene>